<evidence type="ECO:0000313" key="3">
    <source>
        <dbReference type="Proteomes" id="UP001215280"/>
    </source>
</evidence>
<dbReference type="EMBL" id="JARJLG010000017">
    <property type="protein sequence ID" value="KAJ7773557.1"/>
    <property type="molecule type" value="Genomic_DNA"/>
</dbReference>
<name>A0AAD7JX33_9AGAR</name>
<proteinExistence type="predicted"/>
<keyword evidence="3" id="KW-1185">Reference proteome</keyword>
<comment type="caution">
    <text evidence="2">The sequence shown here is derived from an EMBL/GenBank/DDBJ whole genome shotgun (WGS) entry which is preliminary data.</text>
</comment>
<keyword evidence="1" id="KW-0472">Membrane</keyword>
<keyword evidence="1" id="KW-0812">Transmembrane</keyword>
<reference evidence="2" key="1">
    <citation type="submission" date="2023-03" db="EMBL/GenBank/DDBJ databases">
        <title>Massive genome expansion in bonnet fungi (Mycena s.s.) driven by repeated elements and novel gene families across ecological guilds.</title>
        <authorList>
            <consortium name="Lawrence Berkeley National Laboratory"/>
            <person name="Harder C.B."/>
            <person name="Miyauchi S."/>
            <person name="Viragh M."/>
            <person name="Kuo A."/>
            <person name="Thoen E."/>
            <person name="Andreopoulos B."/>
            <person name="Lu D."/>
            <person name="Skrede I."/>
            <person name="Drula E."/>
            <person name="Henrissat B."/>
            <person name="Morin E."/>
            <person name="Kohler A."/>
            <person name="Barry K."/>
            <person name="LaButti K."/>
            <person name="Morin E."/>
            <person name="Salamov A."/>
            <person name="Lipzen A."/>
            <person name="Mereny Z."/>
            <person name="Hegedus B."/>
            <person name="Baldrian P."/>
            <person name="Stursova M."/>
            <person name="Weitz H."/>
            <person name="Taylor A."/>
            <person name="Grigoriev I.V."/>
            <person name="Nagy L.G."/>
            <person name="Martin F."/>
            <person name="Kauserud H."/>
        </authorList>
    </citation>
    <scope>NUCLEOTIDE SEQUENCE</scope>
    <source>
        <strain evidence="2">CBHHK188m</strain>
    </source>
</reference>
<accession>A0AAD7JX33</accession>
<keyword evidence="1" id="KW-1133">Transmembrane helix</keyword>
<feature type="transmembrane region" description="Helical" evidence="1">
    <location>
        <begin position="70"/>
        <end position="87"/>
    </location>
</feature>
<organism evidence="2 3">
    <name type="scientific">Mycena maculata</name>
    <dbReference type="NCBI Taxonomy" id="230809"/>
    <lineage>
        <taxon>Eukaryota</taxon>
        <taxon>Fungi</taxon>
        <taxon>Dikarya</taxon>
        <taxon>Basidiomycota</taxon>
        <taxon>Agaricomycotina</taxon>
        <taxon>Agaricomycetes</taxon>
        <taxon>Agaricomycetidae</taxon>
        <taxon>Agaricales</taxon>
        <taxon>Marasmiineae</taxon>
        <taxon>Mycenaceae</taxon>
        <taxon>Mycena</taxon>
    </lineage>
</organism>
<evidence type="ECO:0000313" key="2">
    <source>
        <dbReference type="EMBL" id="KAJ7773557.1"/>
    </source>
</evidence>
<evidence type="ECO:0000256" key="1">
    <source>
        <dbReference type="SAM" id="Phobius"/>
    </source>
</evidence>
<dbReference type="AlphaFoldDB" id="A0AAD7JX33"/>
<gene>
    <name evidence="2" type="ORF">DFH07DRAFT_767523</name>
</gene>
<sequence length="127" mass="14286">MQSAAEPNNQLTSYETLKTKQDAGVVDNKPSLECQEILQEVMNIDKHHSDLGALVNDVRKDIDAEKGLRLLLYAYIWYLLYLSFFPTNPLNVVLISWDSAPDSGSGRVPLPLFSYRLEAQRTASANE</sequence>
<protein>
    <submittedName>
        <fullName evidence="2">Uncharacterized protein</fullName>
    </submittedName>
</protein>
<dbReference type="Proteomes" id="UP001215280">
    <property type="component" value="Unassembled WGS sequence"/>
</dbReference>